<gene>
    <name evidence="5" type="ORF">QO192_08855</name>
</gene>
<keyword evidence="5" id="KW-0378">Hydrolase</keyword>
<sequence length="416" mass="47662">MSTATLHSEKKETLVPKLRFPEFDFKDNSFNKYSFKDIFQFSTGKNIKQNEASPDFETPCVRYGELYHMYNEVIYNVINKTNLDRAELVFSKGNEILLPSAGEDPLDIGSASALTIENVAIGRTINILRPIKENVYSQIYASYYINEKLRKKISKLAKGSSISNVYNSDLKTLEITLPSLSEQQKIALFLSAVDEKTQQLSRKKELLEQYKKGVMQQLFSRKLRFKDENGTDYADWEEKTLDDIIHFVNGKGHEQSIDNGGDFIVVNSKFVSTQGRVRKFCNTQISPLQKNDIVMVMSDVPNGKTLAKCYLIEMDNLYTLNQRICGLKAKEGNLNEFLIYLLNRNRYYLAFDSGVGQTNLKKEDVLNCPLYIPNSIEEQQKIANFLSGIDVKIENTNQEINQMQNFKKGLLQQLFA</sequence>
<evidence type="ECO:0000313" key="5">
    <source>
        <dbReference type="EMBL" id="MEZ7515387.1"/>
    </source>
</evidence>
<dbReference type="RefSeq" id="WP_371569800.1">
    <property type="nucleotide sequence ID" value="NZ_JASMRN010000006.1"/>
</dbReference>
<feature type="domain" description="Type I restriction modification DNA specificity" evidence="4">
    <location>
        <begin position="31"/>
        <end position="208"/>
    </location>
</feature>
<dbReference type="EMBL" id="JASMRN010000006">
    <property type="protein sequence ID" value="MEZ7515387.1"/>
    <property type="molecule type" value="Genomic_DNA"/>
</dbReference>
<evidence type="ECO:0000256" key="1">
    <source>
        <dbReference type="ARBA" id="ARBA00010923"/>
    </source>
</evidence>
<organism evidence="5 6">
    <name type="scientific">Flavobacterium frigidarium</name>
    <dbReference type="NCBI Taxonomy" id="99286"/>
    <lineage>
        <taxon>Bacteria</taxon>
        <taxon>Pseudomonadati</taxon>
        <taxon>Bacteroidota</taxon>
        <taxon>Flavobacteriia</taxon>
        <taxon>Flavobacteriales</taxon>
        <taxon>Flavobacteriaceae</taxon>
        <taxon>Flavobacterium</taxon>
    </lineage>
</organism>
<name>A0ABV4KEN3_9FLAO</name>
<accession>A0ABV4KEN3</accession>
<keyword evidence="2" id="KW-0680">Restriction system</keyword>
<dbReference type="GO" id="GO:0016787">
    <property type="term" value="F:hydrolase activity"/>
    <property type="evidence" value="ECO:0007669"/>
    <property type="project" value="UniProtKB-KW"/>
</dbReference>
<keyword evidence="5" id="KW-0540">Nuclease</keyword>
<keyword evidence="5" id="KW-0255">Endonuclease</keyword>
<dbReference type="PANTHER" id="PTHR30408">
    <property type="entry name" value="TYPE-1 RESTRICTION ENZYME ECOKI SPECIFICITY PROTEIN"/>
    <property type="match status" value="1"/>
</dbReference>
<dbReference type="Pfam" id="PF01420">
    <property type="entry name" value="Methylase_S"/>
    <property type="match status" value="2"/>
</dbReference>
<keyword evidence="6" id="KW-1185">Reference proteome</keyword>
<dbReference type="InterPro" id="IPR000055">
    <property type="entry name" value="Restrct_endonuc_typeI_TRD"/>
</dbReference>
<evidence type="ECO:0000256" key="2">
    <source>
        <dbReference type="ARBA" id="ARBA00022747"/>
    </source>
</evidence>
<dbReference type="Gene3D" id="3.90.220.20">
    <property type="entry name" value="DNA methylase specificity domains"/>
    <property type="match status" value="2"/>
</dbReference>
<evidence type="ECO:0000256" key="3">
    <source>
        <dbReference type="ARBA" id="ARBA00023125"/>
    </source>
</evidence>
<dbReference type="PANTHER" id="PTHR30408:SF12">
    <property type="entry name" value="TYPE I RESTRICTION ENZYME MJAVIII SPECIFICITY SUBUNIT"/>
    <property type="match status" value="1"/>
</dbReference>
<dbReference type="InterPro" id="IPR044946">
    <property type="entry name" value="Restrct_endonuc_typeI_TRD_sf"/>
</dbReference>
<keyword evidence="3" id="KW-0238">DNA-binding</keyword>
<comment type="similarity">
    <text evidence="1">Belongs to the type-I restriction system S methylase family.</text>
</comment>
<dbReference type="EC" id="3.1.21.-" evidence="5"/>
<dbReference type="GO" id="GO:0004519">
    <property type="term" value="F:endonuclease activity"/>
    <property type="evidence" value="ECO:0007669"/>
    <property type="project" value="UniProtKB-KW"/>
</dbReference>
<feature type="domain" description="Type I restriction modification DNA specificity" evidence="4">
    <location>
        <begin position="235"/>
        <end position="403"/>
    </location>
</feature>
<dbReference type="Proteomes" id="UP001568894">
    <property type="component" value="Unassembled WGS sequence"/>
</dbReference>
<protein>
    <submittedName>
        <fullName evidence="5">Restriction endonuclease subunit S</fullName>
        <ecNumber evidence="5">3.1.21.-</ecNumber>
    </submittedName>
</protein>
<proteinExistence type="inferred from homology"/>
<evidence type="ECO:0000259" key="4">
    <source>
        <dbReference type="Pfam" id="PF01420"/>
    </source>
</evidence>
<comment type="caution">
    <text evidence="5">The sequence shown here is derived from an EMBL/GenBank/DDBJ whole genome shotgun (WGS) entry which is preliminary data.</text>
</comment>
<evidence type="ECO:0000313" key="6">
    <source>
        <dbReference type="Proteomes" id="UP001568894"/>
    </source>
</evidence>
<dbReference type="SUPFAM" id="SSF116734">
    <property type="entry name" value="DNA methylase specificity domain"/>
    <property type="match status" value="2"/>
</dbReference>
<reference evidence="5 6" key="1">
    <citation type="submission" date="2023-05" db="EMBL/GenBank/DDBJ databases">
        <title>Adaptations of aquatic viruses from atmosphere-close ecosystems of the Central Arctic Ocean.</title>
        <authorList>
            <person name="Rahlff J."/>
            <person name="Holmfeldt K."/>
        </authorList>
    </citation>
    <scope>NUCLEOTIDE SEQUENCE [LARGE SCALE GENOMIC DNA]</scope>
    <source>
        <strain evidence="5 6">Arc14</strain>
    </source>
</reference>
<dbReference type="InterPro" id="IPR052021">
    <property type="entry name" value="Type-I_RS_S_subunit"/>
</dbReference>